<name>A0A511UN24_9GAMM</name>
<dbReference type="EMBL" id="BJXV01000009">
    <property type="protein sequence ID" value="GEN28016.1"/>
    <property type="molecule type" value="Genomic_DNA"/>
</dbReference>
<organism evidence="2 3">
    <name type="scientific">Halovibrio variabilis</name>
    <dbReference type="NCBI Taxonomy" id="31910"/>
    <lineage>
        <taxon>Bacteria</taxon>
        <taxon>Pseudomonadati</taxon>
        <taxon>Pseudomonadota</taxon>
        <taxon>Gammaproteobacteria</taxon>
        <taxon>Oceanospirillales</taxon>
        <taxon>Halomonadaceae</taxon>
        <taxon>Halovibrio</taxon>
    </lineage>
</organism>
<keyword evidence="3" id="KW-1185">Reference proteome</keyword>
<protein>
    <submittedName>
        <fullName evidence="2">Uncharacterized protein</fullName>
    </submittedName>
</protein>
<proteinExistence type="predicted"/>
<gene>
    <name evidence="2" type="ORF">HVA01_16620</name>
</gene>
<evidence type="ECO:0000256" key="1">
    <source>
        <dbReference type="SAM" id="Phobius"/>
    </source>
</evidence>
<accession>A0A511UN24</accession>
<keyword evidence="1" id="KW-0472">Membrane</keyword>
<dbReference type="RefSeq" id="WP_146874813.1">
    <property type="nucleotide sequence ID" value="NZ_BJXV01000009.1"/>
</dbReference>
<evidence type="ECO:0000313" key="2">
    <source>
        <dbReference type="EMBL" id="GEN28016.1"/>
    </source>
</evidence>
<comment type="caution">
    <text evidence="2">The sequence shown here is derived from an EMBL/GenBank/DDBJ whole genome shotgun (WGS) entry which is preliminary data.</text>
</comment>
<keyword evidence="1" id="KW-1133">Transmembrane helix</keyword>
<dbReference type="OrthoDB" id="6120615at2"/>
<dbReference type="AlphaFoldDB" id="A0A511UN24"/>
<sequence>MIRLGLLLLVLPLFVLMGVYFWELNDVRACQLDGGHWDYIDSVCRDNPQPFVSWLERSPLLVNGGMLLSVVGLVMCMVGLYVKRAKA</sequence>
<keyword evidence="1" id="KW-0812">Transmembrane</keyword>
<reference evidence="2 3" key="1">
    <citation type="submission" date="2019-07" db="EMBL/GenBank/DDBJ databases">
        <title>Whole genome shotgun sequence of Halomonas variabilis NBRC 102410.</title>
        <authorList>
            <person name="Hosoyama A."/>
            <person name="Uohara A."/>
            <person name="Ohji S."/>
            <person name="Ichikawa N."/>
        </authorList>
    </citation>
    <scope>NUCLEOTIDE SEQUENCE [LARGE SCALE GENOMIC DNA]</scope>
    <source>
        <strain evidence="2 3">NBRC 102410</strain>
    </source>
</reference>
<feature type="transmembrane region" description="Helical" evidence="1">
    <location>
        <begin position="60"/>
        <end position="82"/>
    </location>
</feature>
<evidence type="ECO:0000313" key="3">
    <source>
        <dbReference type="Proteomes" id="UP000321303"/>
    </source>
</evidence>
<dbReference type="Proteomes" id="UP000321303">
    <property type="component" value="Unassembled WGS sequence"/>
</dbReference>